<sequence>MDDSRLGSIDLDYGDSQPKESNTGATEVSDDEQSDDGLRIPKQLRTTGIVEDIIRGLRTDQPIATTNNETQFSPDENEVIEQLMTGAIPQDLDAHVMSSTAGDEGVWNQSIHLTADLTGSKRSAKEAFRPARPESPPPAKKIVLTRDDPITELCLCNLDRINLESQASISALQEKNSELERQLLEAKQSYDSMLTEGRDIIAQKNHEIKDNELKLDEVKKSLVSTKQQYNARIAEHEQCRIRAEAYTDTLIEDLKQSVEKNGMPTLKTAVEVAKPHVDEAMRQIKLHYEKRHEEIKRTAAATQAELQSLRADYVTQRAALQMAGMHLKNQVQTLGASLPHFQGVTKSHGRATFRRQLDGSAGSRIENPYSSSIFFSLPAQSTSETRQSHQGLPLSSFTVFHQQEHPQRPTFTQQQPQLPPKPQSSVHQQQQPSTFAYQQPQPSGYQMTFTQQQVPSLFEAHQEPQSSAHRQQPPPPTFTPQLFGHQQPPPPMFTQQQQPSTFAYEQPQPSEYQTTPTQQQGPSSFEAHQDPQSSAFFSRRGVGKWPGATPLNSSNQGHPQRNDDLSNSDSGEEGDSSDAGNRTKKMKKKKKKKSDKAIHTYQRSLLLSIKTDKDVHSAVSRGCYTNLDQANAYKSGDWSTLPSLSPLCPCWEHINHDWNFTLKDLFVAGFISIQKKKHPEWVGETQFIGEHFMQRLSTLRQSLGRYLNGTLEHSNMLYEYRLQFCMNNNRQEAFLVLFHILETCSAVYMSSDESGDESVLQQYGLQGKHVMLVRRKEWRSSEVLQLLKWLDCNQATVSRTASGCSRAGAAARIRLQLSDRHAPKSSRPPLAGLPINFYNTTWLQTLTPSQRQDLHPVDAIGLPMYVFTWRETSQLVVDQYDREGREDRRVARPH</sequence>
<feature type="compositionally biased region" description="Basic residues" evidence="2">
    <location>
        <begin position="582"/>
        <end position="594"/>
    </location>
</feature>
<evidence type="ECO:0000313" key="3">
    <source>
        <dbReference type="EMBL" id="KAK0473632.1"/>
    </source>
</evidence>
<comment type="caution">
    <text evidence="3">The sequence shown here is derived from an EMBL/GenBank/DDBJ whole genome shotgun (WGS) entry which is preliminary data.</text>
</comment>
<keyword evidence="4" id="KW-1185">Reference proteome</keyword>
<gene>
    <name evidence="3" type="ORF">IW261DRAFT_1423542</name>
</gene>
<dbReference type="AlphaFoldDB" id="A0AA39NXF2"/>
<keyword evidence="1" id="KW-0175">Coiled coil</keyword>
<evidence type="ECO:0000256" key="2">
    <source>
        <dbReference type="SAM" id="MobiDB-lite"/>
    </source>
</evidence>
<reference evidence="3" key="1">
    <citation type="submission" date="2023-06" db="EMBL/GenBank/DDBJ databases">
        <authorList>
            <consortium name="Lawrence Berkeley National Laboratory"/>
            <person name="Ahrendt S."/>
            <person name="Sahu N."/>
            <person name="Indic B."/>
            <person name="Wong-Bajracharya J."/>
            <person name="Merenyi Z."/>
            <person name="Ke H.-M."/>
            <person name="Monk M."/>
            <person name="Kocsube S."/>
            <person name="Drula E."/>
            <person name="Lipzen A."/>
            <person name="Balint B."/>
            <person name="Henrissat B."/>
            <person name="Andreopoulos B."/>
            <person name="Martin F.M."/>
            <person name="Harder C.B."/>
            <person name="Rigling D."/>
            <person name="Ford K.L."/>
            <person name="Foster G.D."/>
            <person name="Pangilinan J."/>
            <person name="Papanicolaou A."/>
            <person name="Barry K."/>
            <person name="LaButti K."/>
            <person name="Viragh M."/>
            <person name="Koriabine M."/>
            <person name="Yan M."/>
            <person name="Riley R."/>
            <person name="Champramary S."/>
            <person name="Plett K.L."/>
            <person name="Tsai I.J."/>
            <person name="Slot J."/>
            <person name="Sipos G."/>
            <person name="Plett J."/>
            <person name="Nagy L.G."/>
            <person name="Grigoriev I.V."/>
        </authorList>
    </citation>
    <scope>NUCLEOTIDE SEQUENCE</scope>
    <source>
        <strain evidence="3">ICMP 16352</strain>
    </source>
</reference>
<feature type="region of interest" description="Disordered" evidence="2">
    <location>
        <begin position="1"/>
        <end position="44"/>
    </location>
</feature>
<feature type="compositionally biased region" description="Low complexity" evidence="2">
    <location>
        <begin position="423"/>
        <end position="433"/>
    </location>
</feature>
<name>A0AA39NXF2_9AGAR</name>
<evidence type="ECO:0000313" key="4">
    <source>
        <dbReference type="Proteomes" id="UP001175227"/>
    </source>
</evidence>
<organism evidence="3 4">
    <name type="scientific">Armillaria novae-zelandiae</name>
    <dbReference type="NCBI Taxonomy" id="153914"/>
    <lineage>
        <taxon>Eukaryota</taxon>
        <taxon>Fungi</taxon>
        <taxon>Dikarya</taxon>
        <taxon>Basidiomycota</taxon>
        <taxon>Agaricomycotina</taxon>
        <taxon>Agaricomycetes</taxon>
        <taxon>Agaricomycetidae</taxon>
        <taxon>Agaricales</taxon>
        <taxon>Marasmiineae</taxon>
        <taxon>Physalacriaceae</taxon>
        <taxon>Armillaria</taxon>
    </lineage>
</organism>
<feature type="compositionally biased region" description="Polar residues" evidence="2">
    <location>
        <begin position="550"/>
        <end position="559"/>
    </location>
</feature>
<feature type="region of interest" description="Disordered" evidence="2">
    <location>
        <begin position="403"/>
        <end position="441"/>
    </location>
</feature>
<accession>A0AA39NXF2</accession>
<feature type="compositionally biased region" description="Polar residues" evidence="2">
    <location>
        <begin position="500"/>
        <end position="512"/>
    </location>
</feature>
<protein>
    <submittedName>
        <fullName evidence="3">Uncharacterized protein</fullName>
    </submittedName>
</protein>
<feature type="region of interest" description="Disordered" evidence="2">
    <location>
        <begin position="119"/>
        <end position="141"/>
    </location>
</feature>
<feature type="region of interest" description="Disordered" evidence="2">
    <location>
        <begin position="459"/>
        <end position="597"/>
    </location>
</feature>
<proteinExistence type="predicted"/>
<dbReference type="EMBL" id="JAUEPR010000032">
    <property type="protein sequence ID" value="KAK0473632.1"/>
    <property type="molecule type" value="Genomic_DNA"/>
</dbReference>
<dbReference type="Proteomes" id="UP001175227">
    <property type="component" value="Unassembled WGS sequence"/>
</dbReference>
<feature type="compositionally biased region" description="Basic and acidic residues" evidence="2">
    <location>
        <begin position="123"/>
        <end position="132"/>
    </location>
</feature>
<feature type="coiled-coil region" evidence="1">
    <location>
        <begin position="162"/>
        <end position="228"/>
    </location>
</feature>
<evidence type="ECO:0000256" key="1">
    <source>
        <dbReference type="SAM" id="Coils"/>
    </source>
</evidence>